<dbReference type="Pfam" id="PF00196">
    <property type="entry name" value="GerE"/>
    <property type="match status" value="1"/>
</dbReference>
<dbReference type="InterPro" id="IPR036388">
    <property type="entry name" value="WH-like_DNA-bd_sf"/>
</dbReference>
<comment type="caution">
    <text evidence="5">The sequence shown here is derived from an EMBL/GenBank/DDBJ whole genome shotgun (WGS) entry which is preliminary data.</text>
</comment>
<name>A0ABV5JAI0_9BACT</name>
<dbReference type="Pfam" id="PF13432">
    <property type="entry name" value="TPR_16"/>
    <property type="match status" value="2"/>
</dbReference>
<dbReference type="InterPro" id="IPR019734">
    <property type="entry name" value="TPR_rpt"/>
</dbReference>
<dbReference type="Gene3D" id="1.10.10.10">
    <property type="entry name" value="Winged helix-like DNA-binding domain superfamily/Winged helix DNA-binding domain"/>
    <property type="match status" value="1"/>
</dbReference>
<evidence type="ECO:0000256" key="1">
    <source>
        <dbReference type="ARBA" id="ARBA00023015"/>
    </source>
</evidence>
<dbReference type="EMBL" id="JBHMEW010000066">
    <property type="protein sequence ID" value="MFB9213175.1"/>
    <property type="molecule type" value="Genomic_DNA"/>
</dbReference>
<protein>
    <submittedName>
        <fullName evidence="5">LuxR C-terminal-related transcriptional regulator</fullName>
    </submittedName>
</protein>
<reference evidence="5 6" key="1">
    <citation type="submission" date="2024-09" db="EMBL/GenBank/DDBJ databases">
        <authorList>
            <person name="Sun Q."/>
            <person name="Mori K."/>
        </authorList>
    </citation>
    <scope>NUCLEOTIDE SEQUENCE [LARGE SCALE GENOMIC DNA]</scope>
    <source>
        <strain evidence="5 6">CECT 7682</strain>
    </source>
</reference>
<evidence type="ECO:0000313" key="5">
    <source>
        <dbReference type="EMBL" id="MFB9213175.1"/>
    </source>
</evidence>
<dbReference type="Gene3D" id="1.25.40.10">
    <property type="entry name" value="Tetratricopeptide repeat domain"/>
    <property type="match status" value="3"/>
</dbReference>
<dbReference type="CDD" id="cd06170">
    <property type="entry name" value="LuxR_C_like"/>
    <property type="match status" value="1"/>
</dbReference>
<dbReference type="PANTHER" id="PTHR44688:SF16">
    <property type="entry name" value="DNA-BINDING TRANSCRIPTIONAL ACTIVATOR DEVR_DOSR"/>
    <property type="match status" value="1"/>
</dbReference>
<dbReference type="SUPFAM" id="SSF46894">
    <property type="entry name" value="C-terminal effector domain of the bipartite response regulators"/>
    <property type="match status" value="1"/>
</dbReference>
<evidence type="ECO:0000313" key="6">
    <source>
        <dbReference type="Proteomes" id="UP001589654"/>
    </source>
</evidence>
<dbReference type="Proteomes" id="UP001589654">
    <property type="component" value="Unassembled WGS sequence"/>
</dbReference>
<keyword evidence="1" id="KW-0805">Transcription regulation</keyword>
<keyword evidence="3" id="KW-0804">Transcription</keyword>
<dbReference type="SUPFAM" id="SSF48452">
    <property type="entry name" value="TPR-like"/>
    <property type="match status" value="1"/>
</dbReference>
<dbReference type="PROSITE" id="PS00622">
    <property type="entry name" value="HTH_LUXR_1"/>
    <property type="match status" value="1"/>
</dbReference>
<evidence type="ECO:0000256" key="2">
    <source>
        <dbReference type="ARBA" id="ARBA00023125"/>
    </source>
</evidence>
<dbReference type="SUPFAM" id="SSF81901">
    <property type="entry name" value="HCP-like"/>
    <property type="match status" value="1"/>
</dbReference>
<dbReference type="InterPro" id="IPR016032">
    <property type="entry name" value="Sig_transdc_resp-reg_C-effctor"/>
</dbReference>
<dbReference type="SMART" id="SM00028">
    <property type="entry name" value="TPR"/>
    <property type="match status" value="4"/>
</dbReference>
<evidence type="ECO:0000259" key="4">
    <source>
        <dbReference type="PROSITE" id="PS50043"/>
    </source>
</evidence>
<dbReference type="PROSITE" id="PS50043">
    <property type="entry name" value="HTH_LUXR_2"/>
    <property type="match status" value="1"/>
</dbReference>
<dbReference type="InterPro" id="IPR011990">
    <property type="entry name" value="TPR-like_helical_dom_sf"/>
</dbReference>
<accession>A0ABV5JAI0</accession>
<keyword evidence="2" id="KW-0238">DNA-binding</keyword>
<keyword evidence="6" id="KW-1185">Reference proteome</keyword>
<dbReference type="InterPro" id="IPR000792">
    <property type="entry name" value="Tscrpt_reg_LuxR_C"/>
</dbReference>
<evidence type="ECO:0000256" key="3">
    <source>
        <dbReference type="ARBA" id="ARBA00023163"/>
    </source>
</evidence>
<gene>
    <name evidence="5" type="ORF">ACFFUR_15260</name>
</gene>
<dbReference type="RefSeq" id="WP_290247792.1">
    <property type="nucleotide sequence ID" value="NZ_JAUFQT010000001.1"/>
</dbReference>
<dbReference type="PRINTS" id="PR00038">
    <property type="entry name" value="HTHLUXR"/>
</dbReference>
<dbReference type="PANTHER" id="PTHR44688">
    <property type="entry name" value="DNA-BINDING TRANSCRIPTIONAL ACTIVATOR DEVR_DOSR"/>
    <property type="match status" value="1"/>
</dbReference>
<feature type="domain" description="HTH luxR-type" evidence="4">
    <location>
        <begin position="475"/>
        <end position="540"/>
    </location>
</feature>
<organism evidence="5 6">
    <name type="scientific">Echinicola jeungdonensis</name>
    <dbReference type="NCBI Taxonomy" id="709343"/>
    <lineage>
        <taxon>Bacteria</taxon>
        <taxon>Pseudomonadati</taxon>
        <taxon>Bacteroidota</taxon>
        <taxon>Cytophagia</taxon>
        <taxon>Cytophagales</taxon>
        <taxon>Cyclobacteriaceae</taxon>
        <taxon>Echinicola</taxon>
    </lineage>
</organism>
<proteinExistence type="predicted"/>
<sequence length="542" mass="61142">MNPSNSNLKYGLSQEQSWSKHYKNLKARENTLQPEELYQLAFAAYLTGKDEECLNILARTHHRFLEIGQAKDAVRCAFWIGMLLMFKGERARGSGWFSRAHRLLEDHHIKGAENGLLLLPAGLGALGGGKADLALTQFKNALEIGHGYKDPDLTTLSLLGQGQAKIHMGDIAEGISLLDEAMVAVESSNISPLVVGIVYCAVIETCQLIYDIRRAQEWTAVLSQWCESQPDLIPFRGQCLIRRSQIRHIHGEWSQALDEMQQACQMLSSPPGEPAAGEAYYLLAEIFRMKGDFTQAEKYYLEANKWGRKPQPGLALLRLAQNEEDAAIKSIQNAFDEAKTSLQKLKILPAYIKIMLAEDHLKEAHMALEQLIEVAQKYDATFIQAITSYCQGELFLMDQDPEAAINSLRQSLKLWYELNAPYEAASARFLLGRAYKEQGDLDSAIMELKSAQWIFQELEAQPDLEKVDALLEINKPQEYHGLTLRELQVLQLVAEGEKNKAIADQLFISERTVERHLSNIFDKLNVNSRTEATAFAYKHQFL</sequence>
<dbReference type="SMART" id="SM00421">
    <property type="entry name" value="HTH_LUXR"/>
    <property type="match status" value="1"/>
</dbReference>